<proteinExistence type="predicted"/>
<evidence type="ECO:0000313" key="1">
    <source>
        <dbReference type="EMBL" id="KAF9077979.1"/>
    </source>
</evidence>
<reference evidence="1" key="1">
    <citation type="submission" date="2020-11" db="EMBL/GenBank/DDBJ databases">
        <authorList>
            <consortium name="DOE Joint Genome Institute"/>
            <person name="Ahrendt S."/>
            <person name="Riley R."/>
            <person name="Andreopoulos W."/>
            <person name="Labutti K."/>
            <person name="Pangilinan J."/>
            <person name="Ruiz-Duenas F.J."/>
            <person name="Barrasa J.M."/>
            <person name="Sanchez-Garcia M."/>
            <person name="Camarero S."/>
            <person name="Miyauchi S."/>
            <person name="Serrano A."/>
            <person name="Linde D."/>
            <person name="Babiker R."/>
            <person name="Drula E."/>
            <person name="Ayuso-Fernandez I."/>
            <person name="Pacheco R."/>
            <person name="Padilla G."/>
            <person name="Ferreira P."/>
            <person name="Barriuso J."/>
            <person name="Kellner H."/>
            <person name="Castanera R."/>
            <person name="Alfaro M."/>
            <person name="Ramirez L."/>
            <person name="Pisabarro A.G."/>
            <person name="Kuo A."/>
            <person name="Tritt A."/>
            <person name="Lipzen A."/>
            <person name="He G."/>
            <person name="Yan M."/>
            <person name="Ng V."/>
            <person name="Cullen D."/>
            <person name="Martin F."/>
            <person name="Rosso M.-N."/>
            <person name="Henrissat B."/>
            <person name="Hibbett D."/>
            <person name="Martinez A.T."/>
            <person name="Grigoriev I.V."/>
        </authorList>
    </citation>
    <scope>NUCLEOTIDE SEQUENCE</scope>
    <source>
        <strain evidence="1">AH 40177</strain>
    </source>
</reference>
<dbReference type="OrthoDB" id="437889at2759"/>
<keyword evidence="2" id="KW-1185">Reference proteome</keyword>
<accession>A0A9P5QA68</accession>
<comment type="caution">
    <text evidence="1">The sequence shown here is derived from an EMBL/GenBank/DDBJ whole genome shotgun (WGS) entry which is preliminary data.</text>
</comment>
<dbReference type="EMBL" id="JADNRY010000002">
    <property type="protein sequence ID" value="KAF9077979.1"/>
    <property type="molecule type" value="Genomic_DNA"/>
</dbReference>
<protein>
    <submittedName>
        <fullName evidence="1">Uncharacterized protein</fullName>
    </submittedName>
</protein>
<gene>
    <name evidence="1" type="ORF">BDP27DRAFT_1356719</name>
</gene>
<dbReference type="AlphaFoldDB" id="A0A9P5QA68"/>
<organism evidence="1 2">
    <name type="scientific">Rhodocollybia butyracea</name>
    <dbReference type="NCBI Taxonomy" id="206335"/>
    <lineage>
        <taxon>Eukaryota</taxon>
        <taxon>Fungi</taxon>
        <taxon>Dikarya</taxon>
        <taxon>Basidiomycota</taxon>
        <taxon>Agaricomycotina</taxon>
        <taxon>Agaricomycetes</taxon>
        <taxon>Agaricomycetidae</taxon>
        <taxon>Agaricales</taxon>
        <taxon>Marasmiineae</taxon>
        <taxon>Omphalotaceae</taxon>
        <taxon>Rhodocollybia</taxon>
    </lineage>
</organism>
<dbReference type="Proteomes" id="UP000772434">
    <property type="component" value="Unassembled WGS sequence"/>
</dbReference>
<name>A0A9P5QA68_9AGAR</name>
<evidence type="ECO:0000313" key="2">
    <source>
        <dbReference type="Proteomes" id="UP000772434"/>
    </source>
</evidence>
<sequence>MYALVLEDTLVPEDALVLEDAMPRPKFLEDAHWVLDYALVLQDAQILVLDDVLVFEDFFVAYVGDRRSVAAPLQAATPYIQPENLARSSIIYFQSFLSLEFGVVFPWTGTKATNVSDIVRPRQARKTKTAQSHCSGFIFKRRIPVVQLTTCQKVVPHIMRDRQKDKSVAFAHSEHVSTVSPINSSTTSLGHPFDNTVTLRLLPGCSVQPLRPSENPSTPSAVSKKEITFNKKFPIILPFLADGILALALGVVPNLRVFFRVPGDSNSVSNLKLCIDCVMIQLGNLEGVDDPNFLTSLRELLEPLVPDEMYNDSEYITGSN</sequence>